<evidence type="ECO:0008006" key="3">
    <source>
        <dbReference type="Google" id="ProtNLM"/>
    </source>
</evidence>
<name>A0A2M9FVE2_9PROT</name>
<dbReference type="Proteomes" id="UP000229498">
    <property type="component" value="Unassembled WGS sequence"/>
</dbReference>
<sequence>MSGAGGSLWFETPTGPVRVAGAAPLMAALRAQSPDWPAADSGPADAPEIAVEPAGERWFRFRTELYDTGDLVFPAGLVGGNGLIGALIHSFCTRSPDWICLHAGAVEIGGRLTVLVGDMMAGKSTLSVALAALGRRLFTDDRLPVGRTAAGFDGFALALRPKLRDPLPAEAPAAFRRFAEEREGPRESGMRYVVLHPDERTPFGTRLPLGRLVLLSRRDDAGAPAFRPVSLGETVKRLVPTAFAAHLPPVERLARLRELAESVDRTELVYADSFQAAELLDREARA</sequence>
<comment type="caution">
    <text evidence="1">The sequence shown here is derived from an EMBL/GenBank/DDBJ whole genome shotgun (WGS) entry which is preliminary data.</text>
</comment>
<dbReference type="RefSeq" id="WP_109794818.1">
    <property type="nucleotide sequence ID" value="NZ_PHIG01000064.1"/>
</dbReference>
<reference evidence="1 2" key="1">
    <citation type="submission" date="2017-11" db="EMBL/GenBank/DDBJ databases">
        <title>Draft genome sequence of Rhizobiales bacterium SY3-13.</title>
        <authorList>
            <person name="Sun C."/>
        </authorList>
    </citation>
    <scope>NUCLEOTIDE SEQUENCE [LARGE SCALE GENOMIC DNA]</scope>
    <source>
        <strain evidence="1 2">SY3-13</strain>
    </source>
</reference>
<dbReference type="OrthoDB" id="5771032at2"/>
<evidence type="ECO:0000313" key="1">
    <source>
        <dbReference type="EMBL" id="PJK27413.1"/>
    </source>
</evidence>
<protein>
    <recommendedName>
        <fullName evidence="3">HprK-related kinase A</fullName>
    </recommendedName>
</protein>
<dbReference type="SUPFAM" id="SSF53795">
    <property type="entry name" value="PEP carboxykinase-like"/>
    <property type="match status" value="1"/>
</dbReference>
<gene>
    <name evidence="1" type="ORF">CVT23_22330</name>
</gene>
<keyword evidence="2" id="KW-1185">Reference proteome</keyword>
<dbReference type="AlphaFoldDB" id="A0A2M9FVE2"/>
<accession>A0A2M9FVE2</accession>
<evidence type="ECO:0000313" key="2">
    <source>
        <dbReference type="Proteomes" id="UP000229498"/>
    </source>
</evidence>
<dbReference type="InterPro" id="IPR027417">
    <property type="entry name" value="P-loop_NTPase"/>
</dbReference>
<dbReference type="EMBL" id="PHIG01000064">
    <property type="protein sequence ID" value="PJK27413.1"/>
    <property type="molecule type" value="Genomic_DNA"/>
</dbReference>
<organism evidence="1 2">
    <name type="scientific">Minwuia thermotolerans</name>
    <dbReference type="NCBI Taxonomy" id="2056226"/>
    <lineage>
        <taxon>Bacteria</taxon>
        <taxon>Pseudomonadati</taxon>
        <taxon>Pseudomonadota</taxon>
        <taxon>Alphaproteobacteria</taxon>
        <taxon>Minwuiales</taxon>
        <taxon>Minwuiaceae</taxon>
        <taxon>Minwuia</taxon>
    </lineage>
</organism>
<proteinExistence type="predicted"/>
<dbReference type="Gene3D" id="3.40.50.300">
    <property type="entry name" value="P-loop containing nucleotide triphosphate hydrolases"/>
    <property type="match status" value="1"/>
</dbReference>